<dbReference type="AlphaFoldDB" id="A0A1L7TJF0"/>
<sequence length="263" mass="29748">MFSAFKISYDPEVTSLIEKHGVNDALFIKNVGYFVNNPLEEVGDEGCTTMSTGVLKVVSGLKNPIGLTSTEWCILAFWGDQLGSKTVAFLTKHAHTILKARGRTGPYSKYDLNYISWTVKAMKQEVATTDTTMAELCTNYGDIFDVESEMRTEEGMKRLLTGSVEPPRDYTAGRERTAARADVSDPLFFKDEDMDKMTDPELLSTLAGVDLAISRIDAWKERLKREKDRIHDDTEALHLKRDFAKDRLKSLKEKRGYLKSLKR</sequence>
<dbReference type="VEuPathDB" id="FungiDB:FMAN_12156"/>
<organism evidence="1 2">
    <name type="scientific">Fusarium mangiferae</name>
    <name type="common">Mango malformation disease fungus</name>
    <dbReference type="NCBI Taxonomy" id="192010"/>
    <lineage>
        <taxon>Eukaryota</taxon>
        <taxon>Fungi</taxon>
        <taxon>Dikarya</taxon>
        <taxon>Ascomycota</taxon>
        <taxon>Pezizomycotina</taxon>
        <taxon>Sordariomycetes</taxon>
        <taxon>Hypocreomycetidae</taxon>
        <taxon>Hypocreales</taxon>
        <taxon>Nectriaceae</taxon>
        <taxon>Fusarium</taxon>
        <taxon>Fusarium fujikuroi species complex</taxon>
    </lineage>
</organism>
<keyword evidence="2" id="KW-1185">Reference proteome</keyword>
<gene>
    <name evidence="1" type="ORF">FMAN_12156</name>
</gene>
<reference evidence="2" key="1">
    <citation type="journal article" date="2016" name="Genome Biol. Evol.">
        <title>Comparative 'omics' of the Fusarium fujikuroi species complex highlights differences in genetic potential and metabolite synthesis.</title>
        <authorList>
            <person name="Niehaus E.-M."/>
            <person name="Muensterkoetter M."/>
            <person name="Proctor R.H."/>
            <person name="Brown D.W."/>
            <person name="Sharon A."/>
            <person name="Idan Y."/>
            <person name="Oren-Young L."/>
            <person name="Sieber C.M."/>
            <person name="Novak O."/>
            <person name="Pencik A."/>
            <person name="Tarkowska D."/>
            <person name="Hromadova K."/>
            <person name="Freeman S."/>
            <person name="Maymon M."/>
            <person name="Elazar M."/>
            <person name="Youssef S.A."/>
            <person name="El-Shabrawy E.S.M."/>
            <person name="Shalaby A.B.A."/>
            <person name="Houterman P."/>
            <person name="Brock N.L."/>
            <person name="Burkhardt I."/>
            <person name="Tsavkelova E.A."/>
            <person name="Dickschat J.S."/>
            <person name="Galuszka P."/>
            <person name="Gueldener U."/>
            <person name="Tudzynski B."/>
        </authorList>
    </citation>
    <scope>NUCLEOTIDE SEQUENCE [LARGE SCALE GENOMIC DNA]</scope>
    <source>
        <strain evidence="2">MRC7560</strain>
    </source>
</reference>
<name>A0A1L7TJF0_FUSMA</name>
<accession>A0A1L7TJF0</accession>
<dbReference type="RefSeq" id="XP_041684902.1">
    <property type="nucleotide sequence ID" value="XM_041834661.1"/>
</dbReference>
<dbReference type="EMBL" id="FCQH01000009">
    <property type="protein sequence ID" value="CVK98019.1"/>
    <property type="molecule type" value="Genomic_DNA"/>
</dbReference>
<dbReference type="GeneID" id="65091406"/>
<protein>
    <submittedName>
        <fullName evidence="1">Uncharacterized protein</fullName>
    </submittedName>
</protein>
<evidence type="ECO:0000313" key="2">
    <source>
        <dbReference type="Proteomes" id="UP000184255"/>
    </source>
</evidence>
<proteinExistence type="predicted"/>
<dbReference type="Proteomes" id="UP000184255">
    <property type="component" value="Unassembled WGS sequence"/>
</dbReference>
<comment type="caution">
    <text evidence="1">The sequence shown here is derived from an EMBL/GenBank/DDBJ whole genome shotgun (WGS) entry which is preliminary data.</text>
</comment>
<evidence type="ECO:0000313" key="1">
    <source>
        <dbReference type="EMBL" id="CVK98019.1"/>
    </source>
</evidence>